<dbReference type="GO" id="GO:0009307">
    <property type="term" value="P:DNA restriction-modification system"/>
    <property type="evidence" value="ECO:0007669"/>
    <property type="project" value="InterPro"/>
</dbReference>
<dbReference type="AlphaFoldDB" id="A0A9P1KGM5"/>
<evidence type="ECO:0000256" key="5">
    <source>
        <dbReference type="ARBA" id="ARBA00093760"/>
    </source>
</evidence>
<dbReference type="GO" id="GO:0009036">
    <property type="term" value="F:type II site-specific deoxyribonuclease activity"/>
    <property type="evidence" value="ECO:0007669"/>
    <property type="project" value="UniProtKB-EC"/>
</dbReference>
<keyword evidence="8" id="KW-1185">Reference proteome</keyword>
<evidence type="ECO:0000256" key="1">
    <source>
        <dbReference type="ARBA" id="ARBA00022722"/>
    </source>
</evidence>
<evidence type="ECO:0000313" key="8">
    <source>
        <dbReference type="Proteomes" id="UP000032946"/>
    </source>
</evidence>
<keyword evidence="1" id="KW-0540">Nuclease</keyword>
<dbReference type="Pfam" id="PF09520">
    <property type="entry name" value="RE_TdeIII"/>
    <property type="match status" value="1"/>
</dbReference>
<organism evidence="7 8">
    <name type="scientific">Limnospira indica PCC 8005</name>
    <dbReference type="NCBI Taxonomy" id="376219"/>
    <lineage>
        <taxon>Bacteria</taxon>
        <taxon>Bacillati</taxon>
        <taxon>Cyanobacteriota</taxon>
        <taxon>Cyanophyceae</taxon>
        <taxon>Oscillatoriophycideae</taxon>
        <taxon>Oscillatoriales</taxon>
        <taxon>Sirenicapillariaceae</taxon>
        <taxon>Limnospira</taxon>
    </lineage>
</organism>
<evidence type="ECO:0000256" key="4">
    <source>
        <dbReference type="ARBA" id="ARBA00022801"/>
    </source>
</evidence>
<dbReference type="InterPro" id="IPR019045">
    <property type="entry name" value="Restrct_endonuc_II_HinfI"/>
</dbReference>
<dbReference type="EMBL" id="FO818640">
    <property type="protein sequence ID" value="CDM95086.1"/>
    <property type="molecule type" value="Genomic_DNA"/>
</dbReference>
<reference evidence="7 8" key="1">
    <citation type="submission" date="2014-02" db="EMBL/GenBank/DDBJ databases">
        <authorList>
            <person name="Genoscope - CEA"/>
        </authorList>
    </citation>
    <scope>NUCLEOTIDE SEQUENCE [LARGE SCALE GENOMIC DNA]</scope>
    <source>
        <strain evidence="7 8">PCC 8005</strain>
    </source>
</reference>
<protein>
    <recommendedName>
        <fullName evidence="6">type II site-specific deoxyribonuclease</fullName>
        <ecNumber evidence="6">3.1.21.4</ecNumber>
    </recommendedName>
</protein>
<gene>
    <name evidence="7" type="primary">asp8005ORF0359</name>
    <name evidence="7" type="ORF">ARTHRO_30352</name>
</gene>
<dbReference type="GO" id="GO:0003677">
    <property type="term" value="F:DNA binding"/>
    <property type="evidence" value="ECO:0007669"/>
    <property type="project" value="InterPro"/>
</dbReference>
<evidence type="ECO:0000313" key="7">
    <source>
        <dbReference type="EMBL" id="CDM95086.1"/>
    </source>
</evidence>
<evidence type="ECO:0000256" key="3">
    <source>
        <dbReference type="ARBA" id="ARBA00022759"/>
    </source>
</evidence>
<evidence type="ECO:0000256" key="2">
    <source>
        <dbReference type="ARBA" id="ARBA00022747"/>
    </source>
</evidence>
<dbReference type="Proteomes" id="UP000032946">
    <property type="component" value="Chromosome"/>
</dbReference>
<dbReference type="EC" id="3.1.21.4" evidence="6"/>
<accession>A0A9P1KGM5</accession>
<sequence length="278" mass="31999">MSTINSQTRQKIKGFLEGFIQNLVRSYKNRKFKQITTAQEYLSRNSSKGELRPFHAAILPSSLLKITAFERGFSTSLGSTFEEVAKLIAIQNHREAVRSYTLMAEVSSSALDEIERQKERYDRAIQLNSAKPSFSEMLESVINCCRDHDLEEKVVQVDLKIINNNNEAILFEIKSPKPNKGQCLEVLQRLLRFHLFTHSLEMETQAYYAMPYNPWGKLENYKWSVAKKYLPFDDTVLVGDQFWTVIGGEGTYEEVLSIYLEVGRDMEKSILDQLAFGL</sequence>
<keyword evidence="2" id="KW-0680">Restriction system</keyword>
<keyword evidence="3" id="KW-0255">Endonuclease</keyword>
<comment type="catalytic activity">
    <reaction evidence="5">
        <text>Endonucleolytic cleavage of DNA to give specific double-stranded fragments with terminal 5'-phosphates.</text>
        <dbReference type="EC" id="3.1.21.4"/>
    </reaction>
</comment>
<proteinExistence type="predicted"/>
<dbReference type="RefSeq" id="WP_008050707.1">
    <property type="nucleotide sequence ID" value="NZ_FO818640.1"/>
</dbReference>
<keyword evidence="4 7" id="KW-0378">Hydrolase</keyword>
<name>A0A9P1KGM5_9CYAN</name>
<evidence type="ECO:0000256" key="6">
    <source>
        <dbReference type="ARBA" id="ARBA00093790"/>
    </source>
</evidence>